<dbReference type="PANTHER" id="PTHR11895:SF176">
    <property type="entry name" value="AMIDASE AMID-RELATED"/>
    <property type="match status" value="1"/>
</dbReference>
<dbReference type="Gene3D" id="3.90.1300.10">
    <property type="entry name" value="Amidase signature (AS) domain"/>
    <property type="match status" value="1"/>
</dbReference>
<protein>
    <submittedName>
        <fullName evidence="2">Amidase family protein</fullName>
    </submittedName>
</protein>
<dbReference type="Pfam" id="PF01425">
    <property type="entry name" value="Amidase"/>
    <property type="match status" value="1"/>
</dbReference>
<dbReference type="InterPro" id="IPR000120">
    <property type="entry name" value="Amidase"/>
</dbReference>
<dbReference type="RefSeq" id="WP_396944962.1">
    <property type="nucleotide sequence ID" value="NZ_JBIRXV010000001.1"/>
</dbReference>
<feature type="domain" description="Amidase" evidence="1">
    <location>
        <begin position="24"/>
        <end position="225"/>
    </location>
</feature>
<reference evidence="2 3" key="1">
    <citation type="submission" date="2024-10" db="EMBL/GenBank/DDBJ databases">
        <title>The Natural Products Discovery Center: Release of the First 8490 Sequenced Strains for Exploring Actinobacteria Biosynthetic Diversity.</title>
        <authorList>
            <person name="Kalkreuter E."/>
            <person name="Kautsar S.A."/>
            <person name="Yang D."/>
            <person name="Bader C.D."/>
            <person name="Teijaro C.N."/>
            <person name="Fluegel L."/>
            <person name="Davis C.M."/>
            <person name="Simpson J.R."/>
            <person name="Lauterbach L."/>
            <person name="Steele A.D."/>
            <person name="Gui C."/>
            <person name="Meng S."/>
            <person name="Li G."/>
            <person name="Viehrig K."/>
            <person name="Ye F."/>
            <person name="Su P."/>
            <person name="Kiefer A.F."/>
            <person name="Nichols A."/>
            <person name="Cepeda A.J."/>
            <person name="Yan W."/>
            <person name="Fan B."/>
            <person name="Jiang Y."/>
            <person name="Adhikari A."/>
            <person name="Zheng C.-J."/>
            <person name="Schuster L."/>
            <person name="Cowan T.M."/>
            <person name="Smanski M.J."/>
            <person name="Chevrette M.G."/>
            <person name="De Carvalho L.P.S."/>
            <person name="Shen B."/>
        </authorList>
    </citation>
    <scope>NUCLEOTIDE SEQUENCE [LARGE SCALE GENOMIC DNA]</scope>
    <source>
        <strain evidence="2 3">NPDC019626</strain>
    </source>
</reference>
<dbReference type="SUPFAM" id="SSF75304">
    <property type="entry name" value="Amidase signature (AS) enzymes"/>
    <property type="match status" value="1"/>
</dbReference>
<dbReference type="InterPro" id="IPR036928">
    <property type="entry name" value="AS_sf"/>
</dbReference>
<keyword evidence="3" id="KW-1185">Reference proteome</keyword>
<dbReference type="EMBL" id="JBIRXV010000001">
    <property type="protein sequence ID" value="MFI2320662.1"/>
    <property type="molecule type" value="Genomic_DNA"/>
</dbReference>
<accession>A0ABW7WFW4</accession>
<dbReference type="PANTHER" id="PTHR11895">
    <property type="entry name" value="TRANSAMIDASE"/>
    <property type="match status" value="1"/>
</dbReference>
<dbReference type="InterPro" id="IPR023631">
    <property type="entry name" value="Amidase_dom"/>
</dbReference>
<evidence type="ECO:0000313" key="2">
    <source>
        <dbReference type="EMBL" id="MFI2320662.1"/>
    </source>
</evidence>
<gene>
    <name evidence="2" type="ORF">ACH47G_09235</name>
</gene>
<sequence>MSTATALGAALDRRETTATRLTATSLDLSHRYASDAAMISVTEELALRQAAASERRRELGHPRGPLDGVPIAWKDVFDVRGTVTTSGSAAHADDLPAVNDSYLVRKAHRRGLITLGKTNLSEFAFSGLGINTYFGTPANPFDASLVPGGSSSGSAVAVARGIVPFSIGTDTSGSVRVPAAYCGIVGFRVSAGRYGPHDFAPLSRTLDSIGAFAKTVTDVIALDRALGPGIFRHQAGIPTFVIPAGEWSEDTTPEVGADFAAVVDALRAGGAKVVIRELRSIVAAQTLTDRFGTIVGAEAYQLHHHRLDSSMPLEDATRRRLLDNARTCAGIGAVYAEMPALRDAFAEELAGATLLCPTVRHLPPAIGELRADAGRYDAANASTLRTTMVLSLLGTCGITLPAPAGAGRPPAGALLSRPCHEDDILLQHAAWSERALYKAHSL</sequence>
<comment type="caution">
    <text evidence="2">The sequence shown here is derived from an EMBL/GenBank/DDBJ whole genome shotgun (WGS) entry which is preliminary data.</text>
</comment>
<evidence type="ECO:0000259" key="1">
    <source>
        <dbReference type="Pfam" id="PF01425"/>
    </source>
</evidence>
<evidence type="ECO:0000313" key="3">
    <source>
        <dbReference type="Proteomes" id="UP001611450"/>
    </source>
</evidence>
<name>A0ABW7WFW4_9NOCA</name>
<organism evidence="2 3">
    <name type="scientific">Nocardia beijingensis</name>
    <dbReference type="NCBI Taxonomy" id="95162"/>
    <lineage>
        <taxon>Bacteria</taxon>
        <taxon>Bacillati</taxon>
        <taxon>Actinomycetota</taxon>
        <taxon>Actinomycetes</taxon>
        <taxon>Mycobacteriales</taxon>
        <taxon>Nocardiaceae</taxon>
        <taxon>Nocardia</taxon>
    </lineage>
</organism>
<proteinExistence type="predicted"/>
<dbReference type="Proteomes" id="UP001611450">
    <property type="component" value="Unassembled WGS sequence"/>
</dbReference>